<organism evidence="2 3">
    <name type="scientific">Cerasicoccus arenae</name>
    <dbReference type="NCBI Taxonomy" id="424488"/>
    <lineage>
        <taxon>Bacteria</taxon>
        <taxon>Pseudomonadati</taxon>
        <taxon>Verrucomicrobiota</taxon>
        <taxon>Opitutia</taxon>
        <taxon>Puniceicoccales</taxon>
        <taxon>Cerasicoccaceae</taxon>
        <taxon>Cerasicoccus</taxon>
    </lineage>
</organism>
<accession>A0A8J3DI93</accession>
<evidence type="ECO:0008006" key="4">
    <source>
        <dbReference type="Google" id="ProtNLM"/>
    </source>
</evidence>
<feature type="signal peptide" evidence="1">
    <location>
        <begin position="1"/>
        <end position="20"/>
    </location>
</feature>
<reference evidence="2" key="2">
    <citation type="submission" date="2020-09" db="EMBL/GenBank/DDBJ databases">
        <authorList>
            <person name="Sun Q."/>
            <person name="Kim S."/>
        </authorList>
    </citation>
    <scope>NUCLEOTIDE SEQUENCE</scope>
    <source>
        <strain evidence="2">KCTC 12870</strain>
    </source>
</reference>
<dbReference type="Proteomes" id="UP000642829">
    <property type="component" value="Unassembled WGS sequence"/>
</dbReference>
<sequence length="127" mass="14133">MKTFLALFSALTLFALSAVADSAPPPSVNTQLDVLLDAIQANDIAKFHSVCDQEMIKAMTPETLKKVSTQIAGPLKAGYDKQYWGMLNRPSGNHAYYWKLHFSSKPDHDLLAEMWIVDGKVAGFYLR</sequence>
<evidence type="ECO:0000313" key="2">
    <source>
        <dbReference type="EMBL" id="GHC03914.1"/>
    </source>
</evidence>
<dbReference type="EMBL" id="BMXG01000012">
    <property type="protein sequence ID" value="GHC03914.1"/>
    <property type="molecule type" value="Genomic_DNA"/>
</dbReference>
<name>A0A8J3DI93_9BACT</name>
<keyword evidence="1" id="KW-0732">Signal</keyword>
<dbReference type="RefSeq" id="WP_234043851.1">
    <property type="nucleotide sequence ID" value="NZ_JAENIH010000047.1"/>
</dbReference>
<proteinExistence type="predicted"/>
<protein>
    <recommendedName>
        <fullName evidence="4">DUF3887 domain-containing protein</fullName>
    </recommendedName>
</protein>
<feature type="chain" id="PRO_5035276982" description="DUF3887 domain-containing protein" evidence="1">
    <location>
        <begin position="21"/>
        <end position="127"/>
    </location>
</feature>
<reference evidence="2" key="1">
    <citation type="journal article" date="2014" name="Int. J. Syst. Evol. Microbiol.">
        <title>Complete genome sequence of Corynebacterium casei LMG S-19264T (=DSM 44701T), isolated from a smear-ripened cheese.</title>
        <authorList>
            <consortium name="US DOE Joint Genome Institute (JGI-PGF)"/>
            <person name="Walter F."/>
            <person name="Albersmeier A."/>
            <person name="Kalinowski J."/>
            <person name="Ruckert C."/>
        </authorList>
    </citation>
    <scope>NUCLEOTIDE SEQUENCE</scope>
    <source>
        <strain evidence="2">KCTC 12870</strain>
    </source>
</reference>
<comment type="caution">
    <text evidence="2">The sequence shown here is derived from an EMBL/GenBank/DDBJ whole genome shotgun (WGS) entry which is preliminary data.</text>
</comment>
<evidence type="ECO:0000313" key="3">
    <source>
        <dbReference type="Proteomes" id="UP000642829"/>
    </source>
</evidence>
<keyword evidence="3" id="KW-1185">Reference proteome</keyword>
<evidence type="ECO:0000256" key="1">
    <source>
        <dbReference type="SAM" id="SignalP"/>
    </source>
</evidence>
<dbReference type="AlphaFoldDB" id="A0A8J3DI93"/>
<gene>
    <name evidence="2" type="ORF">GCM10007047_20650</name>
</gene>